<evidence type="ECO:0000256" key="1">
    <source>
        <dbReference type="ARBA" id="ARBA00004141"/>
    </source>
</evidence>
<gene>
    <name evidence="7" type="ORF">JOF45_001736</name>
</gene>
<dbReference type="EMBL" id="JAGINX010000001">
    <property type="protein sequence ID" value="MBP2318717.1"/>
    <property type="molecule type" value="Genomic_DNA"/>
</dbReference>
<feature type="region of interest" description="Disordered" evidence="5">
    <location>
        <begin position="1"/>
        <end position="64"/>
    </location>
</feature>
<dbReference type="Proteomes" id="UP001519331">
    <property type="component" value="Unassembled WGS sequence"/>
</dbReference>
<evidence type="ECO:0000256" key="6">
    <source>
        <dbReference type="SAM" id="Phobius"/>
    </source>
</evidence>
<protein>
    <submittedName>
        <fullName evidence="7">Hemolysin III</fullName>
    </submittedName>
</protein>
<dbReference type="PANTHER" id="PTHR20855:SF3">
    <property type="entry name" value="LD03007P"/>
    <property type="match status" value="1"/>
</dbReference>
<accession>A0ABS4T2N6</accession>
<keyword evidence="4 6" id="KW-0472">Membrane</keyword>
<reference evidence="7 8" key="1">
    <citation type="submission" date="2021-03" db="EMBL/GenBank/DDBJ databases">
        <title>Sequencing the genomes of 1000 actinobacteria strains.</title>
        <authorList>
            <person name="Klenk H.-P."/>
        </authorList>
    </citation>
    <scope>NUCLEOTIDE SEQUENCE [LARGE SCALE GENOMIC DNA]</scope>
    <source>
        <strain evidence="7 8">DSM 12544</strain>
    </source>
</reference>
<dbReference type="PANTHER" id="PTHR20855">
    <property type="entry name" value="ADIPOR/PROGESTIN RECEPTOR-RELATED"/>
    <property type="match status" value="1"/>
</dbReference>
<feature type="transmembrane region" description="Helical" evidence="6">
    <location>
        <begin position="78"/>
        <end position="98"/>
    </location>
</feature>
<evidence type="ECO:0000256" key="3">
    <source>
        <dbReference type="ARBA" id="ARBA00022989"/>
    </source>
</evidence>
<feature type="transmembrane region" description="Helical" evidence="6">
    <location>
        <begin position="255"/>
        <end position="276"/>
    </location>
</feature>
<dbReference type="RefSeq" id="WP_378579252.1">
    <property type="nucleotide sequence ID" value="NZ_JAGINX010000001.1"/>
</dbReference>
<evidence type="ECO:0000313" key="8">
    <source>
        <dbReference type="Proteomes" id="UP001519331"/>
    </source>
</evidence>
<comment type="subcellular location">
    <subcellularLocation>
        <location evidence="1">Membrane</location>
        <topology evidence="1">Multi-pass membrane protein</topology>
    </subcellularLocation>
</comment>
<comment type="caution">
    <text evidence="7">The sequence shown here is derived from an EMBL/GenBank/DDBJ whole genome shotgun (WGS) entry which is preliminary data.</text>
</comment>
<sequence>MARPQDQRSDDERSPDQTDTDQTDFTSAEDPHRRGAAASHQRPTDAAASEEAQPEGGVAPADRLFDSDIPLKPRMRGWLHAGMVPLALAAGIVLIALAPSGTLRWASVIYAFTGLLLFAVSATYHLGRWSPKTALVLKRLDHTNIMLIIAGTYTPLTLALLDDPQRTILLTSVWVGALGGVAFRVFWTHAPRWLYTPLYCVLGLSALVFLGDFFAADLVAAILVCAGGAAYIIGAVFYGLKRPNISLQWFGFHELFHACTLVGFICHYIAIMFALLG</sequence>
<evidence type="ECO:0000313" key="7">
    <source>
        <dbReference type="EMBL" id="MBP2318717.1"/>
    </source>
</evidence>
<evidence type="ECO:0000256" key="4">
    <source>
        <dbReference type="ARBA" id="ARBA00023136"/>
    </source>
</evidence>
<proteinExistence type="predicted"/>
<keyword evidence="3 6" id="KW-1133">Transmembrane helix</keyword>
<evidence type="ECO:0000256" key="2">
    <source>
        <dbReference type="ARBA" id="ARBA00022692"/>
    </source>
</evidence>
<feature type="transmembrane region" description="Helical" evidence="6">
    <location>
        <begin position="168"/>
        <end position="187"/>
    </location>
</feature>
<keyword evidence="2 6" id="KW-0812">Transmembrane</keyword>
<feature type="transmembrane region" description="Helical" evidence="6">
    <location>
        <begin position="105"/>
        <end position="124"/>
    </location>
</feature>
<dbReference type="Pfam" id="PF03006">
    <property type="entry name" value="HlyIII"/>
    <property type="match status" value="1"/>
</dbReference>
<dbReference type="InterPro" id="IPR004254">
    <property type="entry name" value="AdipoR/HlyIII-related"/>
</dbReference>
<organism evidence="7 8">
    <name type="scientific">Nesterenkonia lacusekhoensis</name>
    <dbReference type="NCBI Taxonomy" id="150832"/>
    <lineage>
        <taxon>Bacteria</taxon>
        <taxon>Bacillati</taxon>
        <taxon>Actinomycetota</taxon>
        <taxon>Actinomycetes</taxon>
        <taxon>Micrococcales</taxon>
        <taxon>Micrococcaceae</taxon>
        <taxon>Nesterenkonia</taxon>
    </lineage>
</organism>
<keyword evidence="8" id="KW-1185">Reference proteome</keyword>
<feature type="transmembrane region" description="Helical" evidence="6">
    <location>
        <begin position="218"/>
        <end position="240"/>
    </location>
</feature>
<feature type="transmembrane region" description="Helical" evidence="6">
    <location>
        <begin position="144"/>
        <end position="161"/>
    </location>
</feature>
<feature type="compositionally biased region" description="Basic and acidic residues" evidence="5">
    <location>
        <begin position="1"/>
        <end position="16"/>
    </location>
</feature>
<feature type="transmembrane region" description="Helical" evidence="6">
    <location>
        <begin position="193"/>
        <end position="211"/>
    </location>
</feature>
<evidence type="ECO:0000256" key="5">
    <source>
        <dbReference type="SAM" id="MobiDB-lite"/>
    </source>
</evidence>
<name>A0ABS4T2N6_9MICC</name>